<dbReference type="SUPFAM" id="SSF46785">
    <property type="entry name" value="Winged helix' DNA-binding domain"/>
    <property type="match status" value="1"/>
</dbReference>
<comment type="caution">
    <text evidence="6">The sequence shown here is derived from an EMBL/GenBank/DDBJ whole genome shotgun (WGS) entry which is preliminary data.</text>
</comment>
<evidence type="ECO:0000259" key="4">
    <source>
        <dbReference type="PROSITE" id="PS50042"/>
    </source>
</evidence>
<keyword evidence="3" id="KW-0804">Transcription</keyword>
<dbReference type="InterPro" id="IPR018490">
    <property type="entry name" value="cNMP-bd_dom_sf"/>
</dbReference>
<keyword evidence="1" id="KW-0805">Transcription regulation</keyword>
<organism evidence="6 7">
    <name type="scientific">Ruthenibacterium intestinale</name>
    <dbReference type="NCBI Taxonomy" id="3133163"/>
    <lineage>
        <taxon>Bacteria</taxon>
        <taxon>Bacillati</taxon>
        <taxon>Bacillota</taxon>
        <taxon>Clostridia</taxon>
        <taxon>Eubacteriales</taxon>
        <taxon>Oscillospiraceae</taxon>
        <taxon>Ruthenibacterium</taxon>
    </lineage>
</organism>
<keyword evidence="2" id="KW-0238">DNA-binding</keyword>
<dbReference type="InterPro" id="IPR050397">
    <property type="entry name" value="Env_Response_Regulators"/>
</dbReference>
<evidence type="ECO:0000313" key="6">
    <source>
        <dbReference type="EMBL" id="MEQ2520622.1"/>
    </source>
</evidence>
<proteinExistence type="predicted"/>
<evidence type="ECO:0000259" key="5">
    <source>
        <dbReference type="PROSITE" id="PS51063"/>
    </source>
</evidence>
<dbReference type="SUPFAM" id="SSF51206">
    <property type="entry name" value="cAMP-binding domain-like"/>
    <property type="match status" value="1"/>
</dbReference>
<dbReference type="Proteomes" id="UP001477672">
    <property type="component" value="Unassembled WGS sequence"/>
</dbReference>
<feature type="domain" description="Cyclic nucleotide-binding" evidence="4">
    <location>
        <begin position="13"/>
        <end position="106"/>
    </location>
</feature>
<keyword evidence="7" id="KW-1185">Reference proteome</keyword>
<reference evidence="6 7" key="1">
    <citation type="submission" date="2024-03" db="EMBL/GenBank/DDBJ databases">
        <title>Human intestinal bacterial collection.</title>
        <authorList>
            <person name="Pauvert C."/>
            <person name="Hitch T.C.A."/>
            <person name="Clavel T."/>
        </authorList>
    </citation>
    <scope>NUCLEOTIDE SEQUENCE [LARGE SCALE GENOMIC DNA]</scope>
    <source>
        <strain evidence="6 7">CLA-JM-H11</strain>
    </source>
</reference>
<dbReference type="InterPro" id="IPR012318">
    <property type="entry name" value="HTH_CRP"/>
</dbReference>
<dbReference type="CDD" id="cd00038">
    <property type="entry name" value="CAP_ED"/>
    <property type="match status" value="1"/>
</dbReference>
<accession>A0ABV1GG42</accession>
<dbReference type="PROSITE" id="PS51063">
    <property type="entry name" value="HTH_CRP_2"/>
    <property type="match status" value="1"/>
</dbReference>
<gene>
    <name evidence="6" type="ORF">WMO24_09305</name>
</gene>
<dbReference type="SMART" id="SM00419">
    <property type="entry name" value="HTH_CRP"/>
    <property type="match status" value="1"/>
</dbReference>
<evidence type="ECO:0000256" key="2">
    <source>
        <dbReference type="ARBA" id="ARBA00023125"/>
    </source>
</evidence>
<dbReference type="Pfam" id="PF00027">
    <property type="entry name" value="cNMP_binding"/>
    <property type="match status" value="1"/>
</dbReference>
<dbReference type="EMBL" id="JBBMFA010000094">
    <property type="protein sequence ID" value="MEQ2520622.1"/>
    <property type="molecule type" value="Genomic_DNA"/>
</dbReference>
<dbReference type="PANTHER" id="PTHR24567">
    <property type="entry name" value="CRP FAMILY TRANSCRIPTIONAL REGULATORY PROTEIN"/>
    <property type="match status" value="1"/>
</dbReference>
<evidence type="ECO:0000256" key="1">
    <source>
        <dbReference type="ARBA" id="ARBA00023015"/>
    </source>
</evidence>
<dbReference type="InterPro" id="IPR000595">
    <property type="entry name" value="cNMP-bd_dom"/>
</dbReference>
<dbReference type="Pfam" id="PF13545">
    <property type="entry name" value="HTH_Crp_2"/>
    <property type="match status" value="1"/>
</dbReference>
<dbReference type="RefSeq" id="WP_349216167.1">
    <property type="nucleotide sequence ID" value="NZ_JBBMFA010000094.1"/>
</dbReference>
<name>A0ABV1GG42_9FIRM</name>
<evidence type="ECO:0000313" key="7">
    <source>
        <dbReference type="Proteomes" id="UP001477672"/>
    </source>
</evidence>
<dbReference type="InterPro" id="IPR014710">
    <property type="entry name" value="RmlC-like_jellyroll"/>
</dbReference>
<dbReference type="PANTHER" id="PTHR24567:SF58">
    <property type="entry name" value="CYCLIC AMP-BINDING REGULATORY PROTEIN"/>
    <property type="match status" value="1"/>
</dbReference>
<dbReference type="SMART" id="SM00100">
    <property type="entry name" value="cNMP"/>
    <property type="match status" value="1"/>
</dbReference>
<feature type="domain" description="HTH crp-type" evidence="5">
    <location>
        <begin position="152"/>
        <end position="217"/>
    </location>
</feature>
<dbReference type="PROSITE" id="PS50042">
    <property type="entry name" value="CNMP_BINDING_3"/>
    <property type="match status" value="1"/>
</dbReference>
<dbReference type="InterPro" id="IPR036390">
    <property type="entry name" value="WH_DNA-bd_sf"/>
</dbReference>
<protein>
    <submittedName>
        <fullName evidence="6">Crp/Fnr family transcriptional regulator</fullName>
    </submittedName>
</protein>
<dbReference type="Gene3D" id="2.60.120.10">
    <property type="entry name" value="Jelly Rolls"/>
    <property type="match status" value="1"/>
</dbReference>
<sequence length="217" mass="23978">MEISRKVLERCPLFAQISAAQAWQLLDELNAWTRTYACGEALVLAGYENHSIGIVLDGTIEAYKTEPDGGQLMMARMGPGGVFGDVICGSRSRKSPVTVVAATPVQTLWVPYARVLSGGGSPAHILFLQNLIALLADKYFSLDRRLELLMARTLREKILRYLTAEAGPDSVCVTPFTRAQLAAYLGCDRSALCRELSRMQRDGLLEVRGRTFRLLRN</sequence>
<evidence type="ECO:0000256" key="3">
    <source>
        <dbReference type="ARBA" id="ARBA00023163"/>
    </source>
</evidence>